<organism evidence="1 2">
    <name type="scientific">Lacipirellula parvula</name>
    <dbReference type="NCBI Taxonomy" id="2650471"/>
    <lineage>
        <taxon>Bacteria</taxon>
        <taxon>Pseudomonadati</taxon>
        <taxon>Planctomycetota</taxon>
        <taxon>Planctomycetia</taxon>
        <taxon>Pirellulales</taxon>
        <taxon>Lacipirellulaceae</taxon>
        <taxon>Lacipirellula</taxon>
    </lineage>
</organism>
<reference evidence="2" key="1">
    <citation type="submission" date="2019-10" db="EMBL/GenBank/DDBJ databases">
        <title>Lacipirellula parvula gen. nov., sp. nov., representing a lineage of planctomycetes widespread in freshwater anoxic habitats, and description of the family Lacipirellulaceae.</title>
        <authorList>
            <person name="Dedysh S.N."/>
            <person name="Kulichevskaya I.S."/>
            <person name="Beletsky A.V."/>
            <person name="Rakitin A.L."/>
            <person name="Mardanov A.V."/>
            <person name="Ivanova A.A."/>
            <person name="Saltykova V.X."/>
            <person name="Rijpstra W.I.C."/>
            <person name="Sinninghe Damste J.S."/>
            <person name="Ravin N.V."/>
        </authorList>
    </citation>
    <scope>NUCLEOTIDE SEQUENCE [LARGE SCALE GENOMIC DNA]</scope>
    <source>
        <strain evidence="2">PX69</strain>
    </source>
</reference>
<name>A0A5K7XBX1_9BACT</name>
<dbReference type="Proteomes" id="UP000326837">
    <property type="component" value="Chromosome"/>
</dbReference>
<gene>
    <name evidence="1" type="ORF">PLANPX_3922</name>
</gene>
<keyword evidence="2" id="KW-1185">Reference proteome</keyword>
<sequence>MRDARRLFAKRRRPKLMTWLSVSRGAVLREVRKLLSTLIDAAIYTMSASSERLWCDE</sequence>
<evidence type="ECO:0000313" key="2">
    <source>
        <dbReference type="Proteomes" id="UP000326837"/>
    </source>
</evidence>
<dbReference type="EMBL" id="AP021861">
    <property type="protein sequence ID" value="BBO34310.1"/>
    <property type="molecule type" value="Genomic_DNA"/>
</dbReference>
<proteinExistence type="predicted"/>
<dbReference type="AlphaFoldDB" id="A0A5K7XBX1"/>
<accession>A0A5K7XBX1</accession>
<dbReference type="KEGG" id="lpav:PLANPX_3922"/>
<protein>
    <submittedName>
        <fullName evidence="1">Uncharacterized protein</fullName>
    </submittedName>
</protein>
<evidence type="ECO:0000313" key="1">
    <source>
        <dbReference type="EMBL" id="BBO34310.1"/>
    </source>
</evidence>